<sequence length="64" mass="7141">MSVIHTNCTCGKAVEIRTGKDSDSRYRKDGKQAVYPGEDGYCIFRCDQCLEPLSETVPAFAYES</sequence>
<gene>
    <name evidence="1" type="ORF">EA795_19220</name>
</gene>
<accession>A0ABX9UVC1</accession>
<organism evidence="1 2">
    <name type="scientific">Stutzerimonas nitrititolerans</name>
    <dbReference type="NCBI Taxonomy" id="2482751"/>
    <lineage>
        <taxon>Bacteria</taxon>
        <taxon>Pseudomonadati</taxon>
        <taxon>Pseudomonadota</taxon>
        <taxon>Gammaproteobacteria</taxon>
        <taxon>Pseudomonadales</taxon>
        <taxon>Pseudomonadaceae</taxon>
        <taxon>Stutzerimonas</taxon>
    </lineage>
</organism>
<keyword evidence="2" id="KW-1185">Reference proteome</keyword>
<name>A0ABX9UVC1_9GAMM</name>
<reference evidence="1 2" key="1">
    <citation type="submission" date="2018-10" db="EMBL/GenBank/DDBJ databases">
        <title>Pseudomonas sp. GL14 genome.</title>
        <authorList>
            <person name="Peng J."/>
            <person name="Liu Z.-P."/>
        </authorList>
    </citation>
    <scope>NUCLEOTIDE SEQUENCE [LARGE SCALE GENOMIC DNA]</scope>
    <source>
        <strain evidence="1 2">GL14</strain>
    </source>
</reference>
<proteinExistence type="predicted"/>
<comment type="caution">
    <text evidence="1">The sequence shown here is derived from an EMBL/GenBank/DDBJ whole genome shotgun (WGS) entry which is preliminary data.</text>
</comment>
<evidence type="ECO:0000313" key="1">
    <source>
        <dbReference type="EMBL" id="RMH97311.1"/>
    </source>
</evidence>
<evidence type="ECO:0000313" key="2">
    <source>
        <dbReference type="Proteomes" id="UP000269134"/>
    </source>
</evidence>
<dbReference type="EMBL" id="RFFL01000019">
    <property type="protein sequence ID" value="RMH97311.1"/>
    <property type="molecule type" value="Genomic_DNA"/>
</dbReference>
<protein>
    <submittedName>
        <fullName evidence="1">Uncharacterized protein</fullName>
    </submittedName>
</protein>
<dbReference type="Proteomes" id="UP000269134">
    <property type="component" value="Unassembled WGS sequence"/>
</dbReference>